<keyword evidence="2" id="KW-1185">Reference proteome</keyword>
<dbReference type="Proteomes" id="UP000054144">
    <property type="component" value="Unassembled WGS sequence"/>
</dbReference>
<feature type="non-terminal residue" evidence="1">
    <location>
        <position position="73"/>
    </location>
</feature>
<sequence>LTLTDIYVRRDTEWEQRERAYRDAAIDSLNSLVRKYNGIAPYPVRRRYHQRQVEIDDLPAACADDVLRALQER</sequence>
<gene>
    <name evidence="1" type="ORF">FISHEDRAFT_27336</name>
</gene>
<reference evidence="1 2" key="1">
    <citation type="journal article" date="2015" name="Fungal Genet. Biol.">
        <title>Evolution of novel wood decay mechanisms in Agaricales revealed by the genome sequences of Fistulina hepatica and Cylindrobasidium torrendii.</title>
        <authorList>
            <person name="Floudas D."/>
            <person name="Held B.W."/>
            <person name="Riley R."/>
            <person name="Nagy L.G."/>
            <person name="Koehler G."/>
            <person name="Ransdell A.S."/>
            <person name="Younus H."/>
            <person name="Chow J."/>
            <person name="Chiniquy J."/>
            <person name="Lipzen A."/>
            <person name="Tritt A."/>
            <person name="Sun H."/>
            <person name="Haridas S."/>
            <person name="LaButti K."/>
            <person name="Ohm R.A."/>
            <person name="Kues U."/>
            <person name="Blanchette R.A."/>
            <person name="Grigoriev I.V."/>
            <person name="Minto R.E."/>
            <person name="Hibbett D.S."/>
        </authorList>
    </citation>
    <scope>NUCLEOTIDE SEQUENCE [LARGE SCALE GENOMIC DNA]</scope>
    <source>
        <strain evidence="1 2">ATCC 64428</strain>
    </source>
</reference>
<evidence type="ECO:0000313" key="2">
    <source>
        <dbReference type="Proteomes" id="UP000054144"/>
    </source>
</evidence>
<dbReference type="EMBL" id="KN881591">
    <property type="protein sequence ID" value="KIY53718.1"/>
    <property type="molecule type" value="Genomic_DNA"/>
</dbReference>
<evidence type="ECO:0000313" key="1">
    <source>
        <dbReference type="EMBL" id="KIY53718.1"/>
    </source>
</evidence>
<protein>
    <submittedName>
        <fullName evidence="1">Uncharacterized protein</fullName>
    </submittedName>
</protein>
<organism evidence="1 2">
    <name type="scientific">Fistulina hepatica ATCC 64428</name>
    <dbReference type="NCBI Taxonomy" id="1128425"/>
    <lineage>
        <taxon>Eukaryota</taxon>
        <taxon>Fungi</taxon>
        <taxon>Dikarya</taxon>
        <taxon>Basidiomycota</taxon>
        <taxon>Agaricomycotina</taxon>
        <taxon>Agaricomycetes</taxon>
        <taxon>Agaricomycetidae</taxon>
        <taxon>Agaricales</taxon>
        <taxon>Fistulinaceae</taxon>
        <taxon>Fistulina</taxon>
    </lineage>
</organism>
<name>A0A0D7ASD8_9AGAR</name>
<accession>A0A0D7ASD8</accession>
<proteinExistence type="predicted"/>
<feature type="non-terminal residue" evidence="1">
    <location>
        <position position="1"/>
    </location>
</feature>
<dbReference type="AlphaFoldDB" id="A0A0D7ASD8"/>
<dbReference type="OrthoDB" id="547796at2759"/>